<accession>A0A250XUM7</accession>
<evidence type="ECO:0000256" key="1">
    <source>
        <dbReference type="SAM" id="MobiDB-lite"/>
    </source>
</evidence>
<gene>
    <name evidence="2" type="ORF">CEUSTIGMA_g14008.t1</name>
</gene>
<protein>
    <submittedName>
        <fullName evidence="2">Uncharacterized protein</fullName>
    </submittedName>
</protein>
<reference evidence="2 3" key="1">
    <citation type="submission" date="2017-08" db="EMBL/GenBank/DDBJ databases">
        <title>Acidophilic green algal genome provides insights into adaptation to an acidic environment.</title>
        <authorList>
            <person name="Hirooka S."/>
            <person name="Hirose Y."/>
            <person name="Kanesaki Y."/>
            <person name="Higuchi S."/>
            <person name="Fujiwara T."/>
            <person name="Onuma R."/>
            <person name="Era A."/>
            <person name="Ohbayashi R."/>
            <person name="Uzuka A."/>
            <person name="Nozaki H."/>
            <person name="Yoshikawa H."/>
            <person name="Miyagishima S.Y."/>
        </authorList>
    </citation>
    <scope>NUCLEOTIDE SEQUENCE [LARGE SCALE GENOMIC DNA]</scope>
    <source>
        <strain evidence="2 3">NIES-2499</strain>
    </source>
</reference>
<feature type="compositionally biased region" description="Acidic residues" evidence="1">
    <location>
        <begin position="169"/>
        <end position="183"/>
    </location>
</feature>
<evidence type="ECO:0000313" key="2">
    <source>
        <dbReference type="EMBL" id="GAX86600.1"/>
    </source>
</evidence>
<dbReference type="EMBL" id="BEGY01000393">
    <property type="protein sequence ID" value="GAX86600.1"/>
    <property type="molecule type" value="Genomic_DNA"/>
</dbReference>
<name>A0A250XUM7_9CHLO</name>
<comment type="caution">
    <text evidence="2">The sequence shown here is derived from an EMBL/GenBank/DDBJ whole genome shotgun (WGS) entry which is preliminary data.</text>
</comment>
<feature type="non-terminal residue" evidence="2">
    <location>
        <position position="509"/>
    </location>
</feature>
<sequence length="509" mass="56950">MRRLKVMAGLAAFYKRVDAVVRQSVTHHKGWHVGQHRHIFRGIETTGMSLYDPYQPPAVLTLPCHNNEIEVQDMELVQGQLQETYMRGLVGLATVLTDHARGFPLDEKDEKDKKERADLISKPISSLTLADLPDRAGIMSVTSADEGSGAALLNTGENDLLKEWGIEEDEEAETETEAQEETEAQAQAGAQAEAQAQAQAEAVTEAETVEPMPHHIPRHLVVNGLSWPRKAETGETETAFKKRFKDSVMDQFITPEVILSMDIPGDDMGELMSPPWVYRLAHGAHHLAPFRITRVNSTLDVFVEFMFVPLFENTKQMWPTEQKEVRIPEKLHQKLGFKIFEVTCGDEGGSIWSEAEALVQKFAASHAPMPRTGLEVGMLGQLLCPKKDILKLAGELITPDTCDDAELTSAQVIVLQRLTSINYGGLPFYRVGVELEKDRYGQAIAQLYHENWEPLGEKFTRAEVDERLVPPSCQKTPGNKKSSDEEIPMVVVCAGHKYVGTSRQWERFK</sequence>
<dbReference type="AlphaFoldDB" id="A0A250XUM7"/>
<proteinExistence type="predicted"/>
<feature type="region of interest" description="Disordered" evidence="1">
    <location>
        <begin position="169"/>
        <end position="209"/>
    </location>
</feature>
<keyword evidence="3" id="KW-1185">Reference proteome</keyword>
<feature type="compositionally biased region" description="Low complexity" evidence="1">
    <location>
        <begin position="184"/>
        <end position="209"/>
    </location>
</feature>
<evidence type="ECO:0000313" key="3">
    <source>
        <dbReference type="Proteomes" id="UP000232323"/>
    </source>
</evidence>
<organism evidence="2 3">
    <name type="scientific">Chlamydomonas eustigma</name>
    <dbReference type="NCBI Taxonomy" id="1157962"/>
    <lineage>
        <taxon>Eukaryota</taxon>
        <taxon>Viridiplantae</taxon>
        <taxon>Chlorophyta</taxon>
        <taxon>core chlorophytes</taxon>
        <taxon>Chlorophyceae</taxon>
        <taxon>CS clade</taxon>
        <taxon>Chlamydomonadales</taxon>
        <taxon>Chlamydomonadaceae</taxon>
        <taxon>Chlamydomonas</taxon>
    </lineage>
</organism>
<dbReference type="Proteomes" id="UP000232323">
    <property type="component" value="Unassembled WGS sequence"/>
</dbReference>